<gene>
    <name evidence="1" type="ORF">NDU88_006435</name>
</gene>
<dbReference type="EMBL" id="JANPWB010000002">
    <property type="protein sequence ID" value="KAJ1211073.1"/>
    <property type="molecule type" value="Genomic_DNA"/>
</dbReference>
<dbReference type="PANTHER" id="PTHR31635:SF196">
    <property type="entry name" value="REVERSE TRANSCRIPTASE DOMAIN-CONTAINING PROTEIN-RELATED"/>
    <property type="match status" value="1"/>
</dbReference>
<evidence type="ECO:0000313" key="1">
    <source>
        <dbReference type="EMBL" id="KAJ1211073.1"/>
    </source>
</evidence>
<evidence type="ECO:0000313" key="2">
    <source>
        <dbReference type="Proteomes" id="UP001066276"/>
    </source>
</evidence>
<sequence>MEDIKEDNIGRVLLSVRGSLPFWGSLPLSPMGRVAIAKILILPRFLCYFAVLPVALPRSFFKPQQSIVTEILWGKDRYCVALTTTQYPQVNGGLGMPNFEMYYTAAQLQWPVAWVGECHTAERKVLMDTLAPTPMLAWLLDKSCPMPRGNIILDTAKTCWLRYVQGRGPRAPYSPLIPLAHLPRARDLLMHPNMVPWQEVGLENVGDFYSDTTLLTFGELMENTGIHAGAFLTYCTIQHSLSITWGAGDDEPPTSQILTSILSIGAPGE</sequence>
<comment type="caution">
    <text evidence="1">The sequence shown here is derived from an EMBL/GenBank/DDBJ whole genome shotgun (WGS) entry which is preliminary data.</text>
</comment>
<dbReference type="AlphaFoldDB" id="A0AAV7WET6"/>
<proteinExistence type="predicted"/>
<keyword evidence="2" id="KW-1185">Reference proteome</keyword>
<reference evidence="1" key="1">
    <citation type="journal article" date="2022" name="bioRxiv">
        <title>Sequencing and chromosome-scale assembly of the giantPleurodeles waltlgenome.</title>
        <authorList>
            <person name="Brown T."/>
            <person name="Elewa A."/>
            <person name="Iarovenko S."/>
            <person name="Subramanian E."/>
            <person name="Araus A.J."/>
            <person name="Petzold A."/>
            <person name="Susuki M."/>
            <person name="Suzuki K.-i.T."/>
            <person name="Hayashi T."/>
            <person name="Toyoda A."/>
            <person name="Oliveira C."/>
            <person name="Osipova E."/>
            <person name="Leigh N.D."/>
            <person name="Simon A."/>
            <person name="Yun M.H."/>
        </authorList>
    </citation>
    <scope>NUCLEOTIDE SEQUENCE</scope>
    <source>
        <strain evidence="1">20211129_DDA</strain>
        <tissue evidence="1">Liver</tissue>
    </source>
</reference>
<organism evidence="1 2">
    <name type="scientific">Pleurodeles waltl</name>
    <name type="common">Iberian ribbed newt</name>
    <dbReference type="NCBI Taxonomy" id="8319"/>
    <lineage>
        <taxon>Eukaryota</taxon>
        <taxon>Metazoa</taxon>
        <taxon>Chordata</taxon>
        <taxon>Craniata</taxon>
        <taxon>Vertebrata</taxon>
        <taxon>Euteleostomi</taxon>
        <taxon>Amphibia</taxon>
        <taxon>Batrachia</taxon>
        <taxon>Caudata</taxon>
        <taxon>Salamandroidea</taxon>
        <taxon>Salamandridae</taxon>
        <taxon>Pleurodelinae</taxon>
        <taxon>Pleurodeles</taxon>
    </lineage>
</organism>
<dbReference type="PANTHER" id="PTHR31635">
    <property type="entry name" value="REVERSE TRANSCRIPTASE DOMAIN-CONTAINING PROTEIN-RELATED"/>
    <property type="match status" value="1"/>
</dbReference>
<dbReference type="Proteomes" id="UP001066276">
    <property type="component" value="Chromosome 1_2"/>
</dbReference>
<name>A0AAV7WET6_PLEWA</name>
<protein>
    <submittedName>
        <fullName evidence="1">Uncharacterized protein</fullName>
    </submittedName>
</protein>
<accession>A0AAV7WET6</accession>